<dbReference type="SUPFAM" id="SSF56112">
    <property type="entry name" value="Protein kinase-like (PK-like)"/>
    <property type="match status" value="1"/>
</dbReference>
<proteinExistence type="predicted"/>
<dbReference type="Gene3D" id="3.90.1200.10">
    <property type="match status" value="1"/>
</dbReference>
<dbReference type="Proteomes" id="UP000702954">
    <property type="component" value="Unassembled WGS sequence"/>
</dbReference>
<reference evidence="2 3" key="2">
    <citation type="submission" date="2019-03" db="EMBL/GenBank/DDBJ databases">
        <title>Genomic Encyclopedia of Type Strains, Phase IV (KMG-IV): sequencing the most valuable type-strain genomes for metagenomic binning, comparative biology and taxonomic classification.</title>
        <authorList>
            <person name="Goeker M."/>
        </authorList>
    </citation>
    <scope>NUCLEOTIDE SEQUENCE [LARGE SCALE GENOMIC DNA]</scope>
    <source>
        <strain evidence="2 3">DSM 103426</strain>
    </source>
</reference>
<dbReference type="GO" id="GO:0042601">
    <property type="term" value="C:endospore-forming forespore"/>
    <property type="evidence" value="ECO:0007669"/>
    <property type="project" value="TreeGrafter"/>
</dbReference>
<keyword evidence="2" id="KW-0946">Virion</keyword>
<dbReference type="PANTHER" id="PTHR39179:SF1">
    <property type="entry name" value="SPORE COAT PROTEIN I"/>
    <property type="match status" value="1"/>
</dbReference>
<dbReference type="InterPro" id="IPR014255">
    <property type="entry name" value="Spore_coat_CotS"/>
</dbReference>
<reference evidence="1 4" key="1">
    <citation type="journal article" date="2018" name="Int. J. Syst. Evol. Microbiol.">
        <title>Draft Genome Sequence of Faecalimonas umbilicata JCM 30896T, an Acetate-Producing Bacterium Isolated from Human Feces.</title>
        <authorList>
            <person name="Sakamoto M."/>
            <person name="Ikeyama N."/>
            <person name="Yuki M."/>
            <person name="Ohkuma M."/>
        </authorList>
    </citation>
    <scope>NUCLEOTIDE SEQUENCE [LARGE SCALE GENOMIC DNA]</scope>
    <source>
        <strain evidence="1 4">EGH7</strain>
    </source>
</reference>
<dbReference type="InterPro" id="IPR011009">
    <property type="entry name" value="Kinase-like_dom_sf"/>
</dbReference>
<dbReference type="Proteomes" id="UP000294613">
    <property type="component" value="Unassembled WGS sequence"/>
</dbReference>
<protein>
    <submittedName>
        <fullName evidence="2">CotS family spore coat protein</fullName>
    </submittedName>
</protein>
<evidence type="ECO:0000313" key="4">
    <source>
        <dbReference type="Proteomes" id="UP000702954"/>
    </source>
</evidence>
<dbReference type="AlphaFoldDB" id="A0A4R3JQD3"/>
<dbReference type="PANTHER" id="PTHR39179">
    <property type="entry name" value="SPORE COAT PROTEIN I"/>
    <property type="match status" value="1"/>
</dbReference>
<dbReference type="NCBIfam" id="TIGR02906">
    <property type="entry name" value="spore_CotS"/>
    <property type="match status" value="1"/>
</dbReference>
<sequence length="331" mass="39327">MKDFETDVLEQYHIEVKGTRKTRGAILCDTDRGMLLLKELTFSEKRVPLLYKLCHQLEEKGHGLVDTIVPNKEGEYVTSAPDQTKYILKRWYGGRECDVRNEEELCSATANLAYLHNLMAGADVLEEGTVVREHDLKEEYQRHNRELRKVRTFIRNKVGKGEFELLYLKEFEEQHALGEAVVRKLETDHYETLRQKSKTEHTWIHGDYNYHNVLMTYRGVATTNFEHFREDIQMADFYYFLRKVMEKCQWNERIGNMLLETYDKGKTISREELDYLAVRLAYPEKFWKVANSYYHSNKAWIPEKSVEKLQISIAQTEKKNQFLKDLFSFHL</sequence>
<dbReference type="GeneID" id="97505663"/>
<evidence type="ECO:0000313" key="1">
    <source>
        <dbReference type="EMBL" id="GBU03570.1"/>
    </source>
</evidence>
<dbReference type="EMBL" id="SLZV01000005">
    <property type="protein sequence ID" value="TCS69074.1"/>
    <property type="molecule type" value="Genomic_DNA"/>
</dbReference>
<evidence type="ECO:0000313" key="3">
    <source>
        <dbReference type="Proteomes" id="UP000294613"/>
    </source>
</evidence>
<name>A0A4R3JQD3_9FIRM</name>
<keyword evidence="2" id="KW-0167">Capsid protein</keyword>
<dbReference type="EMBL" id="BHEO01000002">
    <property type="protein sequence ID" value="GBU03570.1"/>
    <property type="molecule type" value="Genomic_DNA"/>
</dbReference>
<dbReference type="RefSeq" id="WP_116440923.1">
    <property type="nucleotide sequence ID" value="NZ_AP031411.1"/>
</dbReference>
<gene>
    <name evidence="1" type="primary">cotS</name>
    <name evidence="2" type="ORF">EDD74_10560</name>
    <name evidence="1" type="ORF">FAEUMB_01110</name>
</gene>
<comment type="caution">
    <text evidence="2">The sequence shown here is derived from an EMBL/GenBank/DDBJ whole genome shotgun (WGS) entry which is preliminary data.</text>
</comment>
<dbReference type="InterPro" id="IPR047175">
    <property type="entry name" value="CotS-like"/>
</dbReference>
<keyword evidence="4" id="KW-1185">Reference proteome</keyword>
<organism evidence="2 3">
    <name type="scientific">Faecalimonas umbilicata</name>
    <dbReference type="NCBI Taxonomy" id="1912855"/>
    <lineage>
        <taxon>Bacteria</taxon>
        <taxon>Bacillati</taxon>
        <taxon>Bacillota</taxon>
        <taxon>Clostridia</taxon>
        <taxon>Lachnospirales</taxon>
        <taxon>Lachnospiraceae</taxon>
        <taxon>Faecalimonas</taxon>
    </lineage>
</organism>
<dbReference type="Gene3D" id="3.30.200.20">
    <property type="entry name" value="Phosphorylase Kinase, domain 1"/>
    <property type="match status" value="1"/>
</dbReference>
<accession>A0A4R3JQD3</accession>
<evidence type="ECO:0000313" key="2">
    <source>
        <dbReference type="EMBL" id="TCS69074.1"/>
    </source>
</evidence>